<dbReference type="InterPro" id="IPR045058">
    <property type="entry name" value="GIMA/IAN/Toc"/>
</dbReference>
<evidence type="ECO:0000256" key="4">
    <source>
        <dbReference type="ARBA" id="ARBA00022528"/>
    </source>
</evidence>
<evidence type="ECO:0000256" key="18">
    <source>
        <dbReference type="SAM" id="Phobius"/>
    </source>
</evidence>
<dbReference type="GO" id="GO:0016787">
    <property type="term" value="F:hydrolase activity"/>
    <property type="evidence" value="ECO:0007669"/>
    <property type="project" value="UniProtKB-KW"/>
</dbReference>
<keyword evidence="9 20" id="KW-0378">Hydrolase</keyword>
<comment type="caution">
    <text evidence="20">The sequence shown here is derived from an EMBL/GenBank/DDBJ whole genome shotgun (WGS) entry which is preliminary data.</text>
</comment>
<keyword evidence="11" id="KW-0460">Magnesium</keyword>
<keyword evidence="12" id="KW-0653">Protein transport</keyword>
<dbReference type="PANTHER" id="PTHR10903">
    <property type="entry name" value="GTPASE, IMAP FAMILY MEMBER-RELATED"/>
    <property type="match status" value="1"/>
</dbReference>
<evidence type="ECO:0000256" key="11">
    <source>
        <dbReference type="ARBA" id="ARBA00022842"/>
    </source>
</evidence>
<feature type="region of interest" description="Disordered" evidence="17">
    <location>
        <begin position="259"/>
        <end position="278"/>
    </location>
</feature>
<keyword evidence="7" id="KW-0479">Metal-binding</keyword>
<evidence type="ECO:0000256" key="9">
    <source>
        <dbReference type="ARBA" id="ARBA00022801"/>
    </source>
</evidence>
<evidence type="ECO:0000256" key="7">
    <source>
        <dbReference type="ARBA" id="ARBA00022723"/>
    </source>
</evidence>
<evidence type="ECO:0000256" key="13">
    <source>
        <dbReference type="ARBA" id="ARBA00022989"/>
    </source>
</evidence>
<evidence type="ECO:0000259" key="19">
    <source>
        <dbReference type="Pfam" id="PF04548"/>
    </source>
</evidence>
<dbReference type="EMBL" id="JAUKUA010000006">
    <property type="protein sequence ID" value="KAK0707695.1"/>
    <property type="molecule type" value="Genomic_DNA"/>
</dbReference>
<keyword evidence="3" id="KW-0813">Transport</keyword>
<evidence type="ECO:0000256" key="3">
    <source>
        <dbReference type="ARBA" id="ARBA00022448"/>
    </source>
</evidence>
<keyword evidence="6 18" id="KW-0812">Transmembrane</keyword>
<evidence type="ECO:0000256" key="12">
    <source>
        <dbReference type="ARBA" id="ARBA00022927"/>
    </source>
</evidence>
<evidence type="ECO:0000256" key="16">
    <source>
        <dbReference type="ARBA" id="ARBA00024013"/>
    </source>
</evidence>
<dbReference type="AlphaFoldDB" id="A0AA40A1R6"/>
<evidence type="ECO:0000256" key="2">
    <source>
        <dbReference type="ARBA" id="ARBA00004167"/>
    </source>
</evidence>
<evidence type="ECO:0000313" key="21">
    <source>
        <dbReference type="Proteomes" id="UP001172102"/>
    </source>
</evidence>
<sequence length="337" mass="37507">MTSFISSEQKKDVSMVVVMGVTGAGKSNFINTLAGKEVTEEGDSLYACTLIALFDSGTQSCKLIPVKIGGTTVLIIDTPGFDEAERSDAEILSEIARLLAAQYKLGVELKGIVYIHRITDIRFTGSAVKTFEIFKKMCGEKPLKNVMLVTSRWSEVNEVLGSRREGELRERFWSYMLDHGSNMSRFYGDRDSAVILISQLLNKAPIVLNLQRELVDDGKSLKNTSAGSYVYDELELLKGEHRETLADLARLRKESARSKAQKRRIESDATKAERKLRQAEDQQVSLDRQIAAEVDEGIARESRTWSFSKVLPFVLPFLSLVLHVLSGILGVPMAIPI</sequence>
<keyword evidence="21" id="KW-1185">Reference proteome</keyword>
<evidence type="ECO:0000256" key="17">
    <source>
        <dbReference type="SAM" id="MobiDB-lite"/>
    </source>
</evidence>
<evidence type="ECO:0000313" key="20">
    <source>
        <dbReference type="EMBL" id="KAK0707695.1"/>
    </source>
</evidence>
<evidence type="ECO:0000256" key="8">
    <source>
        <dbReference type="ARBA" id="ARBA00022741"/>
    </source>
</evidence>
<dbReference type="Pfam" id="PF04548">
    <property type="entry name" value="AIG1"/>
    <property type="match status" value="1"/>
</dbReference>
<evidence type="ECO:0000256" key="1">
    <source>
        <dbReference type="ARBA" id="ARBA00001946"/>
    </source>
</evidence>
<comment type="subcellular location">
    <subcellularLocation>
        <location evidence="2">Membrane</location>
        <topology evidence="2">Single-pass membrane protein</topology>
    </subcellularLocation>
    <subcellularLocation>
        <location evidence="16">Plastid</location>
        <location evidence="16">Chloroplast outer membrane</location>
    </subcellularLocation>
</comment>
<dbReference type="Proteomes" id="UP001172102">
    <property type="component" value="Unassembled WGS sequence"/>
</dbReference>
<dbReference type="GO" id="GO:0016020">
    <property type="term" value="C:membrane"/>
    <property type="evidence" value="ECO:0007669"/>
    <property type="project" value="UniProtKB-SubCell"/>
</dbReference>
<evidence type="ECO:0000256" key="10">
    <source>
        <dbReference type="ARBA" id="ARBA00022805"/>
    </source>
</evidence>
<feature type="transmembrane region" description="Helical" evidence="18">
    <location>
        <begin position="310"/>
        <end position="335"/>
    </location>
</feature>
<keyword evidence="14" id="KW-0342">GTP-binding</keyword>
<evidence type="ECO:0000256" key="14">
    <source>
        <dbReference type="ARBA" id="ARBA00023134"/>
    </source>
</evidence>
<protein>
    <submittedName>
        <fullName evidence="20">P-loop containing nucleoside triphosphate hydrolase protein</fullName>
    </submittedName>
</protein>
<dbReference type="InterPro" id="IPR006703">
    <property type="entry name" value="G_AIG1"/>
</dbReference>
<keyword evidence="10" id="KW-1002">Plastid outer membrane</keyword>
<keyword evidence="5" id="KW-0934">Plastid</keyword>
<keyword evidence="4" id="KW-0150">Chloroplast</keyword>
<evidence type="ECO:0000256" key="6">
    <source>
        <dbReference type="ARBA" id="ARBA00022692"/>
    </source>
</evidence>
<keyword evidence="8" id="KW-0547">Nucleotide-binding</keyword>
<dbReference type="InterPro" id="IPR027417">
    <property type="entry name" value="P-loop_NTPase"/>
</dbReference>
<dbReference type="GO" id="GO:0005525">
    <property type="term" value="F:GTP binding"/>
    <property type="evidence" value="ECO:0007669"/>
    <property type="project" value="UniProtKB-KW"/>
</dbReference>
<evidence type="ECO:0000256" key="5">
    <source>
        <dbReference type="ARBA" id="ARBA00022640"/>
    </source>
</evidence>
<feature type="domain" description="AIG1-type G" evidence="19">
    <location>
        <begin position="16"/>
        <end position="152"/>
    </location>
</feature>
<dbReference type="Gene3D" id="3.40.50.300">
    <property type="entry name" value="P-loop containing nucleotide triphosphate hydrolases"/>
    <property type="match status" value="1"/>
</dbReference>
<evidence type="ECO:0000256" key="15">
    <source>
        <dbReference type="ARBA" id="ARBA00023136"/>
    </source>
</evidence>
<dbReference type="GO" id="GO:0015031">
    <property type="term" value="P:protein transport"/>
    <property type="evidence" value="ECO:0007669"/>
    <property type="project" value="UniProtKB-KW"/>
</dbReference>
<reference evidence="20" key="1">
    <citation type="submission" date="2023-06" db="EMBL/GenBank/DDBJ databases">
        <title>Genome-scale phylogeny and comparative genomics of the fungal order Sordariales.</title>
        <authorList>
            <consortium name="Lawrence Berkeley National Laboratory"/>
            <person name="Hensen N."/>
            <person name="Bonometti L."/>
            <person name="Westerberg I."/>
            <person name="Brannstrom I.O."/>
            <person name="Guillou S."/>
            <person name="Cros-Aarteil S."/>
            <person name="Calhoun S."/>
            <person name="Haridas S."/>
            <person name="Kuo A."/>
            <person name="Mondo S."/>
            <person name="Pangilinan J."/>
            <person name="Riley R."/>
            <person name="Labutti K."/>
            <person name="Andreopoulos B."/>
            <person name="Lipzen A."/>
            <person name="Chen C."/>
            <person name="Yanf M."/>
            <person name="Daum C."/>
            <person name="Ng V."/>
            <person name="Clum A."/>
            <person name="Steindorff A."/>
            <person name="Ohm R."/>
            <person name="Martin F."/>
            <person name="Silar P."/>
            <person name="Natvig D."/>
            <person name="Lalanne C."/>
            <person name="Gautier V."/>
            <person name="Ament-Velasquez S.L."/>
            <person name="Kruys A."/>
            <person name="Hutchinson M.I."/>
            <person name="Powell A.J."/>
            <person name="Barry K."/>
            <person name="Miller A.N."/>
            <person name="Grigoriev I.V."/>
            <person name="Debuchy R."/>
            <person name="Gladieux P."/>
            <person name="Thoren M.H."/>
            <person name="Johannesson H."/>
        </authorList>
    </citation>
    <scope>NUCLEOTIDE SEQUENCE</scope>
    <source>
        <strain evidence="20">SMH4607-1</strain>
    </source>
</reference>
<dbReference type="GO" id="GO:0046872">
    <property type="term" value="F:metal ion binding"/>
    <property type="evidence" value="ECO:0007669"/>
    <property type="project" value="UniProtKB-KW"/>
</dbReference>
<proteinExistence type="predicted"/>
<keyword evidence="15 18" id="KW-0472">Membrane</keyword>
<organism evidence="20 21">
    <name type="scientific">Lasiosphaeris hirsuta</name>
    <dbReference type="NCBI Taxonomy" id="260670"/>
    <lineage>
        <taxon>Eukaryota</taxon>
        <taxon>Fungi</taxon>
        <taxon>Dikarya</taxon>
        <taxon>Ascomycota</taxon>
        <taxon>Pezizomycotina</taxon>
        <taxon>Sordariomycetes</taxon>
        <taxon>Sordariomycetidae</taxon>
        <taxon>Sordariales</taxon>
        <taxon>Lasiosphaeriaceae</taxon>
        <taxon>Lasiosphaeris</taxon>
    </lineage>
</organism>
<comment type="cofactor">
    <cofactor evidence="1">
        <name>Mg(2+)</name>
        <dbReference type="ChEBI" id="CHEBI:18420"/>
    </cofactor>
</comment>
<keyword evidence="13 18" id="KW-1133">Transmembrane helix</keyword>
<accession>A0AA40A1R6</accession>
<dbReference type="PANTHER" id="PTHR10903:SF135">
    <property type="entry name" value="TRANSLOCASE OF CHLOROPLAST 120, CHLOROPLASTIC-RELATED"/>
    <property type="match status" value="1"/>
</dbReference>
<name>A0AA40A1R6_9PEZI</name>
<gene>
    <name evidence="20" type="ORF">B0H67DRAFT_494883</name>
</gene>
<dbReference type="SUPFAM" id="SSF52540">
    <property type="entry name" value="P-loop containing nucleoside triphosphate hydrolases"/>
    <property type="match status" value="1"/>
</dbReference>